<keyword evidence="4" id="KW-1185">Reference proteome</keyword>
<organism evidence="3 4">
    <name type="scientific">Octopus vulgaris</name>
    <name type="common">Common octopus</name>
    <dbReference type="NCBI Taxonomy" id="6645"/>
    <lineage>
        <taxon>Eukaryota</taxon>
        <taxon>Metazoa</taxon>
        <taxon>Spiralia</taxon>
        <taxon>Lophotrochozoa</taxon>
        <taxon>Mollusca</taxon>
        <taxon>Cephalopoda</taxon>
        <taxon>Coleoidea</taxon>
        <taxon>Octopodiformes</taxon>
        <taxon>Octopoda</taxon>
        <taxon>Incirrata</taxon>
        <taxon>Octopodidae</taxon>
        <taxon>Octopus</taxon>
    </lineage>
</organism>
<name>A0AA36BPQ5_OCTVU</name>
<evidence type="ECO:0000313" key="4">
    <source>
        <dbReference type="Proteomes" id="UP001162480"/>
    </source>
</evidence>
<dbReference type="InterPro" id="IPR035979">
    <property type="entry name" value="RBD_domain_sf"/>
</dbReference>
<protein>
    <submittedName>
        <fullName evidence="3">U11 U12 small nuclear ribonucleoprotein 35 kDa protein-like isoform X2</fullName>
    </submittedName>
</protein>
<dbReference type="InterPro" id="IPR012677">
    <property type="entry name" value="Nucleotide-bd_a/b_plait_sf"/>
</dbReference>
<evidence type="ECO:0000256" key="2">
    <source>
        <dbReference type="ARBA" id="ARBA00023242"/>
    </source>
</evidence>
<dbReference type="Gene3D" id="3.30.70.330">
    <property type="match status" value="1"/>
</dbReference>
<dbReference type="SUPFAM" id="SSF54928">
    <property type="entry name" value="RNA-binding domain, RBD"/>
    <property type="match status" value="1"/>
</dbReference>
<dbReference type="GO" id="GO:0003729">
    <property type="term" value="F:mRNA binding"/>
    <property type="evidence" value="ECO:0007669"/>
    <property type="project" value="TreeGrafter"/>
</dbReference>
<evidence type="ECO:0000313" key="3">
    <source>
        <dbReference type="EMBL" id="CAI9737983.1"/>
    </source>
</evidence>
<keyword evidence="2" id="KW-0539">Nucleus</keyword>
<dbReference type="PANTHER" id="PTHR13952:SF6">
    <property type="entry name" value="U11_U12 SMALL NUCLEAR RIBONUCLEOPROTEIN 35 KDA PROTEIN"/>
    <property type="match status" value="1"/>
</dbReference>
<accession>A0AA36BPQ5</accession>
<reference evidence="3" key="1">
    <citation type="submission" date="2023-08" db="EMBL/GenBank/DDBJ databases">
        <authorList>
            <person name="Alioto T."/>
            <person name="Alioto T."/>
            <person name="Gomez Garrido J."/>
        </authorList>
    </citation>
    <scope>NUCLEOTIDE SEQUENCE</scope>
</reference>
<comment type="subcellular location">
    <subcellularLocation>
        <location evidence="1">Nucleus</location>
    </subcellularLocation>
</comment>
<dbReference type="PANTHER" id="PTHR13952">
    <property type="entry name" value="U1 SMALL NUCLEAR RIBONUCLEOPROTEIN 70 KD"/>
    <property type="match status" value="1"/>
</dbReference>
<evidence type="ECO:0000256" key="1">
    <source>
        <dbReference type="ARBA" id="ARBA00004123"/>
    </source>
</evidence>
<sequence>MKQLYLVRDIVTGIRRGYSFIENEEDYSARKVFVQANTSLQDGSEIFVDFERERIVKSLVSRRRRRGFGENKASGELSFVGRDRPFKKPIIVN</sequence>
<proteinExistence type="predicted"/>
<dbReference type="EMBL" id="OX597833">
    <property type="protein sequence ID" value="CAI9737983.1"/>
    <property type="molecule type" value="Genomic_DNA"/>
</dbReference>
<dbReference type="InterPro" id="IPR051183">
    <property type="entry name" value="U1_U11-U12_snRNP_70-35kDa"/>
</dbReference>
<gene>
    <name evidence="3" type="ORF">OCTVUL_1B000962</name>
</gene>
<dbReference type="GO" id="GO:0017069">
    <property type="term" value="F:snRNA binding"/>
    <property type="evidence" value="ECO:0007669"/>
    <property type="project" value="TreeGrafter"/>
</dbReference>
<dbReference type="GO" id="GO:0000398">
    <property type="term" value="P:mRNA splicing, via spliceosome"/>
    <property type="evidence" value="ECO:0007669"/>
    <property type="project" value="TreeGrafter"/>
</dbReference>
<dbReference type="Proteomes" id="UP001162480">
    <property type="component" value="Chromosome 20"/>
</dbReference>
<dbReference type="GO" id="GO:0071011">
    <property type="term" value="C:precatalytic spliceosome"/>
    <property type="evidence" value="ECO:0007669"/>
    <property type="project" value="TreeGrafter"/>
</dbReference>
<dbReference type="AlphaFoldDB" id="A0AA36BPQ5"/>